<organism evidence="2 3">
    <name type="scientific">Curtobacterium flaccumfaciens pv. flaccumfaciens</name>
    <dbReference type="NCBI Taxonomy" id="138532"/>
    <lineage>
        <taxon>Bacteria</taxon>
        <taxon>Bacillati</taxon>
        <taxon>Actinomycetota</taxon>
        <taxon>Actinomycetes</taxon>
        <taxon>Micrococcales</taxon>
        <taxon>Microbacteriaceae</taxon>
        <taxon>Curtobacterium</taxon>
    </lineage>
</organism>
<proteinExistence type="predicted"/>
<evidence type="ECO:0000256" key="1">
    <source>
        <dbReference type="SAM" id="MobiDB-lite"/>
    </source>
</evidence>
<dbReference type="EMBL" id="JAHEWX010000025">
    <property type="protein sequence ID" value="MBT1543173.1"/>
    <property type="molecule type" value="Genomic_DNA"/>
</dbReference>
<dbReference type="Proteomes" id="UP000709437">
    <property type="component" value="Unassembled WGS sequence"/>
</dbReference>
<protein>
    <submittedName>
        <fullName evidence="2">Uncharacterized protein</fullName>
    </submittedName>
</protein>
<sequence length="153" mass="16516">MNHPDDVDFGFDVPVRTDLPRTHWMALDAYATANGTTVAALLRATAVHILNIAGAAAIDTPTPAPVRPAPPAPIRIPAPAVPEDEPAEAPTRVVAILERVDDEVRRLHGDGFNDPEIANALRCSEHTAFRIRTTKLGLPRNLTGRPSKQQRTA</sequence>
<reference evidence="2" key="1">
    <citation type="submission" date="2021-05" db="EMBL/GenBank/DDBJ databases">
        <title>Whole genome sequence of Curtobacterium flaccumfaciens pv. flaccumfaciens strain CFBP 3417.</title>
        <authorList>
            <person name="Osdaghi E."/>
            <person name="Taghouti G."/>
            <person name="Portier P."/>
            <person name="Fazliarab A."/>
            <person name="Taghavi S.M."/>
            <person name="Briand M."/>
            <person name="Le-Saux M."/>
            <person name="Jacques M.-A."/>
        </authorList>
    </citation>
    <scope>NUCLEOTIDE SEQUENCE</scope>
    <source>
        <strain evidence="2">CFBP 3417</strain>
    </source>
</reference>
<comment type="caution">
    <text evidence="2">The sequence shown here is derived from an EMBL/GenBank/DDBJ whole genome shotgun (WGS) entry which is preliminary data.</text>
</comment>
<name>A0A5P8YVP9_9MICO</name>
<dbReference type="RefSeq" id="WP_128781711.1">
    <property type="nucleotide sequence ID" value="NZ_CP041260.1"/>
</dbReference>
<gene>
    <name evidence="2" type="ORF">KK103_15530</name>
</gene>
<feature type="compositionally biased region" description="Pro residues" evidence="1">
    <location>
        <begin position="62"/>
        <end position="80"/>
    </location>
</feature>
<evidence type="ECO:0000313" key="2">
    <source>
        <dbReference type="EMBL" id="MBT1543173.1"/>
    </source>
</evidence>
<accession>A0A5P8YVP9</accession>
<dbReference type="AlphaFoldDB" id="A0A5P8YVP9"/>
<evidence type="ECO:0000313" key="3">
    <source>
        <dbReference type="Proteomes" id="UP000709437"/>
    </source>
</evidence>
<feature type="region of interest" description="Disordered" evidence="1">
    <location>
        <begin position="59"/>
        <end position="89"/>
    </location>
</feature>